<sequence>MAKRNGALHLNAMVYHLSEEFGEEPLPPEWYQKAFPKLTKLTQLLKNVDLIDGRLVNISDGSIIIDDRVEQRMLTFKSPATVFIGAPLRLPKSICILLIPTDQYWQSQGRSESAGPRKIGRSMRYVFVQDKALDALAIEDKKRQYAAAENYLEDVLHSALATSE</sequence>
<reference evidence="1 2" key="3">
    <citation type="submission" date="2019-11" db="EMBL/GenBank/DDBJ databases">
        <title>A de novo genome assembly of a pear dwarfing rootstock.</title>
        <authorList>
            <person name="Wang F."/>
            <person name="Wang J."/>
            <person name="Li S."/>
            <person name="Zhang Y."/>
            <person name="Fang M."/>
            <person name="Ma L."/>
            <person name="Zhao Y."/>
            <person name="Jiang S."/>
        </authorList>
    </citation>
    <scope>NUCLEOTIDE SEQUENCE [LARGE SCALE GENOMIC DNA]</scope>
    <source>
        <strain evidence="1">S2</strain>
        <tissue evidence="1">Leaf</tissue>
    </source>
</reference>
<name>A0A5N5GX32_9ROSA</name>
<organism evidence="1 2">
    <name type="scientific">Pyrus ussuriensis x Pyrus communis</name>
    <dbReference type="NCBI Taxonomy" id="2448454"/>
    <lineage>
        <taxon>Eukaryota</taxon>
        <taxon>Viridiplantae</taxon>
        <taxon>Streptophyta</taxon>
        <taxon>Embryophyta</taxon>
        <taxon>Tracheophyta</taxon>
        <taxon>Spermatophyta</taxon>
        <taxon>Magnoliopsida</taxon>
        <taxon>eudicotyledons</taxon>
        <taxon>Gunneridae</taxon>
        <taxon>Pentapetalae</taxon>
        <taxon>rosids</taxon>
        <taxon>fabids</taxon>
        <taxon>Rosales</taxon>
        <taxon>Rosaceae</taxon>
        <taxon>Amygdaloideae</taxon>
        <taxon>Maleae</taxon>
        <taxon>Pyrus</taxon>
    </lineage>
</organism>
<comment type="caution">
    <text evidence="1">The sequence shown here is derived from an EMBL/GenBank/DDBJ whole genome shotgun (WGS) entry which is preliminary data.</text>
</comment>
<accession>A0A5N5GX32</accession>
<dbReference type="Proteomes" id="UP000327157">
    <property type="component" value="Chromosome 15"/>
</dbReference>
<dbReference type="AlphaFoldDB" id="A0A5N5GX32"/>
<keyword evidence="2" id="KW-1185">Reference proteome</keyword>
<dbReference type="PANTHER" id="PTHR37763">
    <property type="entry name" value="EXOSOME COMPLEX EXONUCLEASE"/>
    <property type="match status" value="1"/>
</dbReference>
<dbReference type="EMBL" id="SMOL01000401">
    <property type="protein sequence ID" value="KAB2619123.1"/>
    <property type="molecule type" value="Genomic_DNA"/>
</dbReference>
<dbReference type="OrthoDB" id="5372507at2759"/>
<gene>
    <name evidence="1" type="ORF">D8674_014992</name>
</gene>
<dbReference type="PANTHER" id="PTHR37763:SF1">
    <property type="entry name" value="EXOSOME COMPLEX EXONUCLEASE"/>
    <property type="match status" value="1"/>
</dbReference>
<protein>
    <submittedName>
        <fullName evidence="1">Uncharacterized protein</fullName>
    </submittedName>
</protein>
<proteinExistence type="predicted"/>
<reference evidence="1 2" key="1">
    <citation type="submission" date="2019-09" db="EMBL/GenBank/DDBJ databases">
        <authorList>
            <person name="Ou C."/>
        </authorList>
    </citation>
    <scope>NUCLEOTIDE SEQUENCE [LARGE SCALE GENOMIC DNA]</scope>
    <source>
        <strain evidence="1">S2</strain>
        <tissue evidence="1">Leaf</tissue>
    </source>
</reference>
<evidence type="ECO:0000313" key="2">
    <source>
        <dbReference type="Proteomes" id="UP000327157"/>
    </source>
</evidence>
<reference evidence="2" key="2">
    <citation type="submission" date="2019-10" db="EMBL/GenBank/DDBJ databases">
        <title>A de novo genome assembly of a pear dwarfing rootstock.</title>
        <authorList>
            <person name="Wang F."/>
            <person name="Wang J."/>
            <person name="Li S."/>
            <person name="Zhang Y."/>
            <person name="Fang M."/>
            <person name="Ma L."/>
            <person name="Zhao Y."/>
            <person name="Jiang S."/>
        </authorList>
    </citation>
    <scope>NUCLEOTIDE SEQUENCE [LARGE SCALE GENOMIC DNA]</scope>
</reference>
<evidence type="ECO:0000313" key="1">
    <source>
        <dbReference type="EMBL" id="KAB2619123.1"/>
    </source>
</evidence>